<reference evidence="3" key="1">
    <citation type="journal article" date="2020" name="Nat. Commun.">
        <title>Large-scale genome sequencing of mycorrhizal fungi provides insights into the early evolution of symbiotic traits.</title>
        <authorList>
            <person name="Miyauchi S."/>
            <person name="Kiss E."/>
            <person name="Kuo A."/>
            <person name="Drula E."/>
            <person name="Kohler A."/>
            <person name="Sanchez-Garcia M."/>
            <person name="Morin E."/>
            <person name="Andreopoulos B."/>
            <person name="Barry K.W."/>
            <person name="Bonito G."/>
            <person name="Buee M."/>
            <person name="Carver A."/>
            <person name="Chen C."/>
            <person name="Cichocki N."/>
            <person name="Clum A."/>
            <person name="Culley D."/>
            <person name="Crous P.W."/>
            <person name="Fauchery L."/>
            <person name="Girlanda M."/>
            <person name="Hayes R.D."/>
            <person name="Keri Z."/>
            <person name="LaButti K."/>
            <person name="Lipzen A."/>
            <person name="Lombard V."/>
            <person name="Magnuson J."/>
            <person name="Maillard F."/>
            <person name="Murat C."/>
            <person name="Nolan M."/>
            <person name="Ohm R.A."/>
            <person name="Pangilinan J."/>
            <person name="Pereira M.F."/>
            <person name="Perotto S."/>
            <person name="Peter M."/>
            <person name="Pfister S."/>
            <person name="Riley R."/>
            <person name="Sitrit Y."/>
            <person name="Stielow J.B."/>
            <person name="Szollosi G."/>
            <person name="Zifcakova L."/>
            <person name="Stursova M."/>
            <person name="Spatafora J.W."/>
            <person name="Tedersoo L."/>
            <person name="Vaario L.M."/>
            <person name="Yamada A."/>
            <person name="Yan M."/>
            <person name="Wang P."/>
            <person name="Xu J."/>
            <person name="Bruns T."/>
            <person name="Baldrian P."/>
            <person name="Vilgalys R."/>
            <person name="Dunand C."/>
            <person name="Henrissat B."/>
            <person name="Grigoriev I.V."/>
            <person name="Hibbett D."/>
            <person name="Nagy L.G."/>
            <person name="Martin F.M."/>
        </authorList>
    </citation>
    <scope>NUCLEOTIDE SEQUENCE</scope>
    <source>
        <strain evidence="3">UH-Tt-Lm1</strain>
    </source>
</reference>
<evidence type="ECO:0000259" key="2">
    <source>
        <dbReference type="Pfam" id="PF20263"/>
    </source>
</evidence>
<feature type="region of interest" description="Disordered" evidence="1">
    <location>
        <begin position="143"/>
        <end position="165"/>
    </location>
</feature>
<organism evidence="3 4">
    <name type="scientific">Thelephora terrestris</name>
    <dbReference type="NCBI Taxonomy" id="56493"/>
    <lineage>
        <taxon>Eukaryota</taxon>
        <taxon>Fungi</taxon>
        <taxon>Dikarya</taxon>
        <taxon>Basidiomycota</taxon>
        <taxon>Agaricomycotina</taxon>
        <taxon>Agaricomycetes</taxon>
        <taxon>Thelephorales</taxon>
        <taxon>Thelephoraceae</taxon>
        <taxon>Thelephora</taxon>
    </lineage>
</organism>
<gene>
    <name evidence="3" type="ORF">BJ322DRAFT_735368</name>
</gene>
<dbReference type="OrthoDB" id="198652at2759"/>
<feature type="compositionally biased region" description="Basic and acidic residues" evidence="1">
    <location>
        <begin position="259"/>
        <end position="268"/>
    </location>
</feature>
<name>A0A9P6L781_9AGAM</name>
<feature type="compositionally biased region" description="Basic and acidic residues" evidence="1">
    <location>
        <begin position="358"/>
        <end position="370"/>
    </location>
</feature>
<proteinExistence type="predicted"/>
<evidence type="ECO:0000256" key="1">
    <source>
        <dbReference type="SAM" id="MobiDB-lite"/>
    </source>
</evidence>
<evidence type="ECO:0000313" key="3">
    <source>
        <dbReference type="EMBL" id="KAF9785724.1"/>
    </source>
</evidence>
<accession>A0A9P6L781</accession>
<comment type="caution">
    <text evidence="3">The sequence shown here is derived from an EMBL/GenBank/DDBJ whole genome shotgun (WGS) entry which is preliminary data.</text>
</comment>
<keyword evidence="4" id="KW-1185">Reference proteome</keyword>
<feature type="region of interest" description="Disordered" evidence="1">
    <location>
        <begin position="254"/>
        <end position="275"/>
    </location>
</feature>
<feature type="region of interest" description="Disordered" evidence="1">
    <location>
        <begin position="347"/>
        <end position="438"/>
    </location>
</feature>
<evidence type="ECO:0000313" key="4">
    <source>
        <dbReference type="Proteomes" id="UP000736335"/>
    </source>
</evidence>
<feature type="compositionally biased region" description="Basic and acidic residues" evidence="1">
    <location>
        <begin position="408"/>
        <end position="417"/>
    </location>
</feature>
<protein>
    <recommendedName>
        <fullName evidence="2">LYR motif-containing protein Cup1-like N-terminal domain-containing protein</fullName>
    </recommendedName>
</protein>
<dbReference type="Proteomes" id="UP000736335">
    <property type="component" value="Unassembled WGS sequence"/>
</dbReference>
<dbReference type="InterPro" id="IPR046896">
    <property type="entry name" value="Cup1-like_N"/>
</dbReference>
<sequence length="438" mass="49255">MFPSTLGSSAIASLTHAFTREIENLPTRYLREFYKIKVKDDINALPSPDSPHFRPRYKRVSRELRKLQAANNGSSTAYQHILSLAYGRKGKLRWELTEPLKSDPSAPLPPPIIPAVESSRPPVYSPEMTALLLSPLSRHGSIKRTPKQLQHPPILPKRADPTSDDAKILGPFSKRREVNLKWRFFDQEMSRVQPPIEVFRVHVIEEQTPLRNPTGTSTTREENTERWKQPTLPLVGLQGTSVLRDLEAIASPTLNAPKRATDSTHRDPTSNPPTTFAVNRFIRRQHRKILAKIPILTYLKRPNESTGKYKVSLSPLACSDKLTSAVPMADEADLAWLRLPPLPQELKVDRGPTPLQERQMKTKPVVETKSKSNQSPRADRTLKYKSNLVDGNEASNEVQHLEVGPGELDAKKPRVDVEPEPEEVERTNSEGAIGVPET</sequence>
<dbReference type="AlphaFoldDB" id="A0A9P6L781"/>
<dbReference type="Pfam" id="PF20263">
    <property type="entry name" value="LYRM2-like"/>
    <property type="match status" value="1"/>
</dbReference>
<reference evidence="3" key="2">
    <citation type="submission" date="2020-11" db="EMBL/GenBank/DDBJ databases">
        <authorList>
            <consortium name="DOE Joint Genome Institute"/>
            <person name="Kuo A."/>
            <person name="Miyauchi S."/>
            <person name="Kiss E."/>
            <person name="Drula E."/>
            <person name="Kohler A."/>
            <person name="Sanchez-Garcia M."/>
            <person name="Andreopoulos B."/>
            <person name="Barry K.W."/>
            <person name="Bonito G."/>
            <person name="Buee M."/>
            <person name="Carver A."/>
            <person name="Chen C."/>
            <person name="Cichocki N."/>
            <person name="Clum A."/>
            <person name="Culley D."/>
            <person name="Crous P.W."/>
            <person name="Fauchery L."/>
            <person name="Girlanda M."/>
            <person name="Hayes R."/>
            <person name="Keri Z."/>
            <person name="Labutti K."/>
            <person name="Lipzen A."/>
            <person name="Lombard V."/>
            <person name="Magnuson J."/>
            <person name="Maillard F."/>
            <person name="Morin E."/>
            <person name="Murat C."/>
            <person name="Nolan M."/>
            <person name="Ohm R."/>
            <person name="Pangilinan J."/>
            <person name="Pereira M."/>
            <person name="Perotto S."/>
            <person name="Peter M."/>
            <person name="Riley R."/>
            <person name="Sitrit Y."/>
            <person name="Stielow B."/>
            <person name="Szollosi G."/>
            <person name="Zifcakova L."/>
            <person name="Stursova M."/>
            <person name="Spatafora J.W."/>
            <person name="Tedersoo L."/>
            <person name="Vaario L.-M."/>
            <person name="Yamada A."/>
            <person name="Yan M."/>
            <person name="Wang P."/>
            <person name="Xu J."/>
            <person name="Bruns T."/>
            <person name="Baldrian P."/>
            <person name="Vilgalys R."/>
            <person name="Henrissat B."/>
            <person name="Grigoriev I.V."/>
            <person name="Hibbett D."/>
            <person name="Nagy L.G."/>
            <person name="Martin F.M."/>
        </authorList>
    </citation>
    <scope>NUCLEOTIDE SEQUENCE</scope>
    <source>
        <strain evidence="3">UH-Tt-Lm1</strain>
    </source>
</reference>
<feature type="domain" description="LYR motif-containing protein Cup1-like N-terminal" evidence="2">
    <location>
        <begin position="20"/>
        <end position="96"/>
    </location>
</feature>
<dbReference type="EMBL" id="WIUZ02000006">
    <property type="protein sequence ID" value="KAF9785724.1"/>
    <property type="molecule type" value="Genomic_DNA"/>
</dbReference>